<dbReference type="AlphaFoldDB" id="Q0RJD2"/>
<sequence length="69" mass="7784">MATPQERRAADQQDRYAEHRRAQVTILAAAEHLDPADLSLRARQLRDTAQAILRRRLSVRLPVDAVPGT</sequence>
<evidence type="ECO:0000313" key="2">
    <source>
        <dbReference type="Proteomes" id="UP000000657"/>
    </source>
</evidence>
<accession>Q0RJD2</accession>
<organism evidence="1 2">
    <name type="scientific">Frankia alni (strain DSM 45986 / CECT 9034 / ACN14a)</name>
    <dbReference type="NCBI Taxonomy" id="326424"/>
    <lineage>
        <taxon>Bacteria</taxon>
        <taxon>Bacillati</taxon>
        <taxon>Actinomycetota</taxon>
        <taxon>Actinomycetes</taxon>
        <taxon>Frankiales</taxon>
        <taxon>Frankiaceae</taxon>
        <taxon>Frankia</taxon>
    </lineage>
</organism>
<dbReference type="Proteomes" id="UP000000657">
    <property type="component" value="Chromosome"/>
</dbReference>
<proteinExistence type="predicted"/>
<dbReference type="EMBL" id="CT573213">
    <property type="protein sequence ID" value="CAJ62380.1"/>
    <property type="molecule type" value="Genomic_DNA"/>
</dbReference>
<name>Q0RJD2_FRAAA</name>
<evidence type="ECO:0000313" key="1">
    <source>
        <dbReference type="EMBL" id="CAJ62380.1"/>
    </source>
</evidence>
<dbReference type="HOGENOM" id="CLU_2769834_0_0_11"/>
<gene>
    <name evidence="1" type="ordered locus">FRAAL3737</name>
</gene>
<dbReference type="OrthoDB" id="9916606at2"/>
<dbReference type="RefSeq" id="WP_011604876.1">
    <property type="nucleotide sequence ID" value="NC_008278.1"/>
</dbReference>
<protein>
    <submittedName>
        <fullName evidence="1">Uncharacterized protein</fullName>
    </submittedName>
</protein>
<reference evidence="1 2" key="1">
    <citation type="journal article" date="2007" name="Genome Res.">
        <title>Genome characteristics of facultatively symbiotic Frankia sp. strains reflect host range and host plant biogeography.</title>
        <authorList>
            <person name="Normand P."/>
            <person name="Lapierre P."/>
            <person name="Tisa L.S."/>
            <person name="Gogarten J.P."/>
            <person name="Alloisio N."/>
            <person name="Bagnarol E."/>
            <person name="Bassi C.A."/>
            <person name="Berry A.M."/>
            <person name="Bickhart D.M."/>
            <person name="Choisne N."/>
            <person name="Couloux A."/>
            <person name="Cournoyer B."/>
            <person name="Cruveiller S."/>
            <person name="Daubin V."/>
            <person name="Demange N."/>
            <person name="Francino M.P."/>
            <person name="Goltsman E."/>
            <person name="Huang Y."/>
            <person name="Kopp O.R."/>
            <person name="Labarre L."/>
            <person name="Lapidus A."/>
            <person name="Lavire C."/>
            <person name="Marechal J."/>
            <person name="Martinez M."/>
            <person name="Mastronunzio J.E."/>
            <person name="Mullin B.C."/>
            <person name="Niemann J."/>
            <person name="Pujic P."/>
            <person name="Rawnsley T."/>
            <person name="Rouy Z."/>
            <person name="Schenowitz C."/>
            <person name="Sellstedt A."/>
            <person name="Tavares F."/>
            <person name="Tomkins J.P."/>
            <person name="Vallenet D."/>
            <person name="Valverde C."/>
            <person name="Wall L.G."/>
            <person name="Wang Y."/>
            <person name="Medigue C."/>
            <person name="Benson D.R."/>
        </authorList>
    </citation>
    <scope>NUCLEOTIDE SEQUENCE [LARGE SCALE GENOMIC DNA]</scope>
    <source>
        <strain evidence="2">DSM 45986 / CECT 9034 / ACN14a</strain>
    </source>
</reference>
<keyword evidence="2" id="KW-1185">Reference proteome</keyword>
<dbReference type="KEGG" id="fal:FRAAL3737"/>